<evidence type="ECO:0000313" key="2">
    <source>
        <dbReference type="EMBL" id="KAI4533984.1"/>
    </source>
</evidence>
<reference evidence="2" key="1">
    <citation type="submission" date="2022-03" db="EMBL/GenBank/DDBJ databases">
        <title>Genomic analyses of argali, domestic sheep and their hybrids provide insights into chromosomal evolution, heterosis and genetic basis of agronomic traits.</title>
        <authorList>
            <person name="Li M."/>
        </authorList>
    </citation>
    <scope>NUCLEOTIDE SEQUENCE</scope>
    <source>
        <strain evidence="2">CAU-MHL-2022a</strain>
        <tissue evidence="2">Skin</tissue>
    </source>
</reference>
<protein>
    <submittedName>
        <fullName evidence="2">Uncharacterized protein</fullName>
    </submittedName>
</protein>
<name>A0AAD4TX34_OVIAM</name>
<proteinExistence type="predicted"/>
<feature type="compositionally biased region" description="Polar residues" evidence="1">
    <location>
        <begin position="82"/>
        <end position="91"/>
    </location>
</feature>
<feature type="compositionally biased region" description="Polar residues" evidence="1">
    <location>
        <begin position="59"/>
        <end position="69"/>
    </location>
</feature>
<dbReference type="Proteomes" id="UP001214576">
    <property type="component" value="Unassembled WGS sequence"/>
</dbReference>
<feature type="region of interest" description="Disordered" evidence="1">
    <location>
        <begin position="15"/>
        <end position="102"/>
    </location>
</feature>
<dbReference type="AlphaFoldDB" id="A0AAD4TX34"/>
<keyword evidence="3" id="KW-1185">Reference proteome</keyword>
<organism evidence="2 3">
    <name type="scientific">Ovis ammon polii</name>
    <dbReference type="NCBI Taxonomy" id="230172"/>
    <lineage>
        <taxon>Eukaryota</taxon>
        <taxon>Metazoa</taxon>
        <taxon>Chordata</taxon>
        <taxon>Craniata</taxon>
        <taxon>Vertebrata</taxon>
        <taxon>Euteleostomi</taxon>
        <taxon>Mammalia</taxon>
        <taxon>Eutheria</taxon>
        <taxon>Laurasiatheria</taxon>
        <taxon>Artiodactyla</taxon>
        <taxon>Ruminantia</taxon>
        <taxon>Pecora</taxon>
        <taxon>Bovidae</taxon>
        <taxon>Caprinae</taxon>
        <taxon>Ovis</taxon>
    </lineage>
</organism>
<comment type="caution">
    <text evidence="2">The sequence shown here is derived from an EMBL/GenBank/DDBJ whole genome shotgun (WGS) entry which is preliminary data.</text>
</comment>
<evidence type="ECO:0000313" key="3">
    <source>
        <dbReference type="Proteomes" id="UP001214576"/>
    </source>
</evidence>
<evidence type="ECO:0000256" key="1">
    <source>
        <dbReference type="SAM" id="MobiDB-lite"/>
    </source>
</evidence>
<gene>
    <name evidence="2" type="ORF">MG293_017003</name>
</gene>
<sequence>MSSGFWASALADGRSDCGIADSRGVDTPVTVPSVTAGPPDGSVFICKGATRAPSFRQGEPSQVQQQRSVKNGALPRAGQLPSEAQSTNQALDNRLPVPAEQQSSCQAALASQLQAEVLE</sequence>
<accession>A0AAD4TX34</accession>
<dbReference type="EMBL" id="JAKZEL010000020">
    <property type="protein sequence ID" value="KAI4533984.1"/>
    <property type="molecule type" value="Genomic_DNA"/>
</dbReference>